<evidence type="ECO:0000313" key="1">
    <source>
        <dbReference type="EMBL" id="KAH7130481.1"/>
    </source>
</evidence>
<accession>A0A9P9E5T6</accession>
<comment type="caution">
    <text evidence="1">The sequence shown here is derived from an EMBL/GenBank/DDBJ whole genome shotgun (WGS) entry which is preliminary data.</text>
</comment>
<dbReference type="Proteomes" id="UP000700596">
    <property type="component" value="Unassembled WGS sequence"/>
</dbReference>
<dbReference type="AlphaFoldDB" id="A0A9P9E5T6"/>
<reference evidence="1" key="1">
    <citation type="journal article" date="2021" name="Nat. Commun.">
        <title>Genetic determinants of endophytism in the Arabidopsis root mycobiome.</title>
        <authorList>
            <person name="Mesny F."/>
            <person name="Miyauchi S."/>
            <person name="Thiergart T."/>
            <person name="Pickel B."/>
            <person name="Atanasova L."/>
            <person name="Karlsson M."/>
            <person name="Huettel B."/>
            <person name="Barry K.W."/>
            <person name="Haridas S."/>
            <person name="Chen C."/>
            <person name="Bauer D."/>
            <person name="Andreopoulos W."/>
            <person name="Pangilinan J."/>
            <person name="LaButti K."/>
            <person name="Riley R."/>
            <person name="Lipzen A."/>
            <person name="Clum A."/>
            <person name="Drula E."/>
            <person name="Henrissat B."/>
            <person name="Kohler A."/>
            <person name="Grigoriev I.V."/>
            <person name="Martin F.M."/>
            <person name="Hacquard S."/>
        </authorList>
    </citation>
    <scope>NUCLEOTIDE SEQUENCE</scope>
    <source>
        <strain evidence="1">MPI-CAGE-CH-0243</strain>
    </source>
</reference>
<gene>
    <name evidence="1" type="ORF">B0J11DRAFT_253246</name>
</gene>
<sequence>MVWRNSVQCVTPTLFVFVFGPTSTNPSVHMLNSASILTVERLSIHGAASGNDHMDQVNGAYTNQCSLILKLPRPNDLDKTIYSGVSQATFARSTTGSTGFNWISKPQGQPWMLKKELVIMGRRCYGLKDGLPNRNCLREHSWEQ</sequence>
<proteinExistence type="predicted"/>
<evidence type="ECO:0000313" key="2">
    <source>
        <dbReference type="Proteomes" id="UP000700596"/>
    </source>
</evidence>
<protein>
    <submittedName>
        <fullName evidence="1">Uncharacterized protein</fullName>
    </submittedName>
</protein>
<dbReference type="EMBL" id="JAGMWT010000004">
    <property type="protein sequence ID" value="KAH7130481.1"/>
    <property type="molecule type" value="Genomic_DNA"/>
</dbReference>
<name>A0A9P9E5T6_9PLEO</name>
<organism evidence="1 2">
    <name type="scientific">Dendryphion nanum</name>
    <dbReference type="NCBI Taxonomy" id="256645"/>
    <lineage>
        <taxon>Eukaryota</taxon>
        <taxon>Fungi</taxon>
        <taxon>Dikarya</taxon>
        <taxon>Ascomycota</taxon>
        <taxon>Pezizomycotina</taxon>
        <taxon>Dothideomycetes</taxon>
        <taxon>Pleosporomycetidae</taxon>
        <taxon>Pleosporales</taxon>
        <taxon>Torulaceae</taxon>
        <taxon>Dendryphion</taxon>
    </lineage>
</organism>
<keyword evidence="2" id="KW-1185">Reference proteome</keyword>